<protein>
    <recommendedName>
        <fullName evidence="1">BTB domain-containing protein</fullName>
    </recommendedName>
</protein>
<dbReference type="SUPFAM" id="SSF54695">
    <property type="entry name" value="POZ domain"/>
    <property type="match status" value="1"/>
</dbReference>
<dbReference type="InterPro" id="IPR011333">
    <property type="entry name" value="SKP1/BTB/POZ_sf"/>
</dbReference>
<dbReference type="AlphaFoldDB" id="A0A2G5V795"/>
<dbReference type="Proteomes" id="UP000230233">
    <property type="component" value="Chromosome II"/>
</dbReference>
<evidence type="ECO:0000259" key="1">
    <source>
        <dbReference type="PROSITE" id="PS50097"/>
    </source>
</evidence>
<sequence>MAGFGKEILVKFDESVAEYSDIVLIASDRKFYLSKYFLALQSSYFKALFSGKCHESETSEIELKDVNPDDFQNFLELIHGESSIDDDTVSGILQLADMYDVPSAIRRCEEFLLKNSQKKMTQKLQISLRYNLENLKSKCLSEVITLPDVQSIVSLNFEEMDLSTTKALLLKSLEFSNK</sequence>
<dbReference type="Pfam" id="PF00651">
    <property type="entry name" value="BTB"/>
    <property type="match status" value="1"/>
</dbReference>
<dbReference type="PANTHER" id="PTHR22743:SF165">
    <property type="entry name" value="BTB AND MATH DOMAIN CONTAINING-RELATED"/>
    <property type="match status" value="1"/>
</dbReference>
<dbReference type="OrthoDB" id="6359816at2759"/>
<dbReference type="SMART" id="SM00225">
    <property type="entry name" value="BTB"/>
    <property type="match status" value="1"/>
</dbReference>
<accession>A0A2G5V795</accession>
<organism evidence="2 3">
    <name type="scientific">Caenorhabditis nigoni</name>
    <dbReference type="NCBI Taxonomy" id="1611254"/>
    <lineage>
        <taxon>Eukaryota</taxon>
        <taxon>Metazoa</taxon>
        <taxon>Ecdysozoa</taxon>
        <taxon>Nematoda</taxon>
        <taxon>Chromadorea</taxon>
        <taxon>Rhabditida</taxon>
        <taxon>Rhabditina</taxon>
        <taxon>Rhabditomorpha</taxon>
        <taxon>Rhabditoidea</taxon>
        <taxon>Rhabditidae</taxon>
        <taxon>Peloderinae</taxon>
        <taxon>Caenorhabditis</taxon>
    </lineage>
</organism>
<evidence type="ECO:0000313" key="2">
    <source>
        <dbReference type="EMBL" id="PIC47600.1"/>
    </source>
</evidence>
<evidence type="ECO:0000313" key="3">
    <source>
        <dbReference type="Proteomes" id="UP000230233"/>
    </source>
</evidence>
<dbReference type="InterPro" id="IPR052664">
    <property type="entry name" value="BTB-MATH_domain_protein"/>
</dbReference>
<dbReference type="CDD" id="cd18186">
    <property type="entry name" value="BTB_POZ_ZBTB_KLHL-like"/>
    <property type="match status" value="1"/>
</dbReference>
<dbReference type="InterPro" id="IPR000210">
    <property type="entry name" value="BTB/POZ_dom"/>
</dbReference>
<name>A0A2G5V795_9PELO</name>
<dbReference type="PROSITE" id="PS50097">
    <property type="entry name" value="BTB"/>
    <property type="match status" value="1"/>
</dbReference>
<dbReference type="PANTHER" id="PTHR22743">
    <property type="entry name" value="MEPRIN/TRAF-LIKE MATH FAMILY-C.ELEGANS"/>
    <property type="match status" value="1"/>
</dbReference>
<dbReference type="Gene3D" id="3.30.710.10">
    <property type="entry name" value="Potassium Channel Kv1.1, Chain A"/>
    <property type="match status" value="1"/>
</dbReference>
<keyword evidence="3" id="KW-1185">Reference proteome</keyword>
<proteinExistence type="predicted"/>
<gene>
    <name evidence="2" type="primary">Cnig_chr_II.g6903</name>
    <name evidence="2" type="ORF">B9Z55_006903</name>
</gene>
<comment type="caution">
    <text evidence="2">The sequence shown here is derived from an EMBL/GenBank/DDBJ whole genome shotgun (WGS) entry which is preliminary data.</text>
</comment>
<feature type="domain" description="BTB" evidence="1">
    <location>
        <begin position="20"/>
        <end position="79"/>
    </location>
</feature>
<dbReference type="EMBL" id="PDUG01000002">
    <property type="protein sequence ID" value="PIC47600.1"/>
    <property type="molecule type" value="Genomic_DNA"/>
</dbReference>
<reference evidence="3" key="1">
    <citation type="submission" date="2017-10" db="EMBL/GenBank/DDBJ databases">
        <title>Rapid genome shrinkage in a self-fertile nematode reveals novel sperm competition proteins.</title>
        <authorList>
            <person name="Yin D."/>
            <person name="Schwarz E.M."/>
            <person name="Thomas C.G."/>
            <person name="Felde R.L."/>
            <person name="Korf I.F."/>
            <person name="Cutter A.D."/>
            <person name="Schartner C.M."/>
            <person name="Ralston E.J."/>
            <person name="Meyer B.J."/>
            <person name="Haag E.S."/>
        </authorList>
    </citation>
    <scope>NUCLEOTIDE SEQUENCE [LARGE SCALE GENOMIC DNA]</scope>
    <source>
        <strain evidence="3">JU1422</strain>
    </source>
</reference>